<sequence>MEYKSDSDQEIVEISNAKPTNGKIKQETPAKTETDEEPTEGRRPSRRAAREAAKKIYNTVRSFMPKAEDAVYTPPSSSPITFSKYNSISRTKRRPSLKAAQIEIDLVMECHEEILSPVQAEALLKSQLEYNMVMKTLRSLKASNAKIIFAKEPYSAGVPTTTAAPTVPSASVVPLKLANNPAIQITKTTLPA</sequence>
<evidence type="ECO:0000256" key="1">
    <source>
        <dbReference type="SAM" id="MobiDB-lite"/>
    </source>
</evidence>
<accession>A0A2L2YE88</accession>
<name>A0A2L2YE88_PARTP</name>
<feature type="compositionally biased region" description="Basic and acidic residues" evidence="1">
    <location>
        <begin position="24"/>
        <end position="51"/>
    </location>
</feature>
<protein>
    <submittedName>
        <fullName evidence="2">Uncharacterized protein</fullName>
    </submittedName>
</protein>
<reference evidence="2" key="1">
    <citation type="journal article" date="2016" name="Mol. Ecol. Resour.">
        <title>Evaluation of the impact of RNA preservation methods of spiders for de novo transcriptome assembly.</title>
        <authorList>
            <person name="Kono N."/>
            <person name="Nakamura H."/>
            <person name="Ito Y."/>
            <person name="Tomita M."/>
            <person name="Arakawa K."/>
        </authorList>
    </citation>
    <scope>NUCLEOTIDE SEQUENCE</scope>
    <source>
        <tissue evidence="2">Whole body</tissue>
    </source>
</reference>
<organism evidence="2">
    <name type="scientific">Parasteatoda tepidariorum</name>
    <name type="common">Common house spider</name>
    <name type="synonym">Achaearanea tepidariorum</name>
    <dbReference type="NCBI Taxonomy" id="114398"/>
    <lineage>
        <taxon>Eukaryota</taxon>
        <taxon>Metazoa</taxon>
        <taxon>Ecdysozoa</taxon>
        <taxon>Arthropoda</taxon>
        <taxon>Chelicerata</taxon>
        <taxon>Arachnida</taxon>
        <taxon>Araneae</taxon>
        <taxon>Araneomorphae</taxon>
        <taxon>Entelegynae</taxon>
        <taxon>Araneoidea</taxon>
        <taxon>Theridiidae</taxon>
        <taxon>Parasteatoda</taxon>
    </lineage>
</organism>
<evidence type="ECO:0000313" key="2">
    <source>
        <dbReference type="EMBL" id="LAA06466.1"/>
    </source>
</evidence>
<proteinExistence type="evidence at transcript level"/>
<dbReference type="OrthoDB" id="8948150at2759"/>
<dbReference type="EMBL" id="IAAA01024746">
    <property type="protein sequence ID" value="LAA06466.1"/>
    <property type="molecule type" value="mRNA"/>
</dbReference>
<dbReference type="AlphaFoldDB" id="A0A2L2YE88"/>
<feature type="region of interest" description="Disordered" evidence="1">
    <location>
        <begin position="1"/>
        <end position="51"/>
    </location>
</feature>